<feature type="region of interest" description="Disordered" evidence="1">
    <location>
        <begin position="32"/>
        <end position="57"/>
    </location>
</feature>
<feature type="compositionally biased region" description="Polar residues" evidence="1">
    <location>
        <begin position="32"/>
        <end position="41"/>
    </location>
</feature>
<evidence type="ECO:0000313" key="3">
    <source>
        <dbReference type="Proteomes" id="UP000078542"/>
    </source>
</evidence>
<sequence length="83" mass="9513">MESRKLQPRGKSPLCDIEIGLFSDTRVFIKSRSQSPRFQGTTDKKPSRGHMRNPHGDTYASTVRIQFIYISPFTDIPLERSLS</sequence>
<evidence type="ECO:0000256" key="1">
    <source>
        <dbReference type="SAM" id="MobiDB-lite"/>
    </source>
</evidence>
<dbReference type="Proteomes" id="UP000078542">
    <property type="component" value="Unassembled WGS sequence"/>
</dbReference>
<proteinExistence type="predicted"/>
<organism evidence="2 3">
    <name type="scientific">Cyphomyrmex costatus</name>
    <dbReference type="NCBI Taxonomy" id="456900"/>
    <lineage>
        <taxon>Eukaryota</taxon>
        <taxon>Metazoa</taxon>
        <taxon>Ecdysozoa</taxon>
        <taxon>Arthropoda</taxon>
        <taxon>Hexapoda</taxon>
        <taxon>Insecta</taxon>
        <taxon>Pterygota</taxon>
        <taxon>Neoptera</taxon>
        <taxon>Endopterygota</taxon>
        <taxon>Hymenoptera</taxon>
        <taxon>Apocrita</taxon>
        <taxon>Aculeata</taxon>
        <taxon>Formicoidea</taxon>
        <taxon>Formicidae</taxon>
        <taxon>Myrmicinae</taxon>
        <taxon>Cyphomyrmex</taxon>
    </lineage>
</organism>
<gene>
    <name evidence="2" type="ORF">ALC62_06092</name>
</gene>
<protein>
    <submittedName>
        <fullName evidence="2">Uncharacterized protein</fullName>
    </submittedName>
</protein>
<dbReference type="AlphaFoldDB" id="A0A195CQH7"/>
<name>A0A195CQH7_9HYME</name>
<accession>A0A195CQH7</accession>
<reference evidence="2 3" key="1">
    <citation type="submission" date="2016-03" db="EMBL/GenBank/DDBJ databases">
        <title>Cyphomyrmex costatus WGS genome.</title>
        <authorList>
            <person name="Nygaard S."/>
            <person name="Hu H."/>
            <person name="Boomsma J."/>
            <person name="Zhang G."/>
        </authorList>
    </citation>
    <scope>NUCLEOTIDE SEQUENCE [LARGE SCALE GENOMIC DNA]</scope>
    <source>
        <strain evidence="2">MS0001</strain>
        <tissue evidence="2">Whole body</tissue>
    </source>
</reference>
<evidence type="ECO:0000313" key="2">
    <source>
        <dbReference type="EMBL" id="KYN02998.1"/>
    </source>
</evidence>
<keyword evidence="3" id="KW-1185">Reference proteome</keyword>
<dbReference type="EMBL" id="KQ977394">
    <property type="protein sequence ID" value="KYN02998.1"/>
    <property type="molecule type" value="Genomic_DNA"/>
</dbReference>